<name>A0AAD6NKN0_DREDA</name>
<protein>
    <submittedName>
        <fullName evidence="1">Uncharacterized protein</fullName>
    </submittedName>
</protein>
<dbReference type="Proteomes" id="UP001221413">
    <property type="component" value="Unassembled WGS sequence"/>
</dbReference>
<dbReference type="AlphaFoldDB" id="A0AAD6NKN0"/>
<accession>A0AAD6NKN0</accession>
<gene>
    <name evidence="1" type="ORF">Dda_1459</name>
</gene>
<proteinExistence type="predicted"/>
<comment type="caution">
    <text evidence="1">The sequence shown here is derived from an EMBL/GenBank/DDBJ whole genome shotgun (WGS) entry which is preliminary data.</text>
</comment>
<keyword evidence="2" id="KW-1185">Reference proteome</keyword>
<evidence type="ECO:0000313" key="2">
    <source>
        <dbReference type="Proteomes" id="UP001221413"/>
    </source>
</evidence>
<sequence>MGRIMVTALRIPSHRILSSHTNAMVDLIQSFPRLESLTVPITSSLLLNEDFRKAALRLNDLRELTFKIRWPNHSWCFSLMDLSILWQLVQLNSQSLDSLRVNFCHFNSENLSGCPDPGIFEKCQLLSSMRDAIAILEALGASETYFPLRNIDWPKQLNLKVLQFRWFDCNETTDSMGVYGGLKFLRLETLEILSLTDCPDVCDTIHSIADQLVSLRYLQLSDRWPCITKLEELLLGLPRSLIALSLRIRGTVERPLDYLCLDRHRETLRSLFLWTDSANLFAKSRWVRRDTGRREKISVTNFRGWTNLEELVLSVGVLACGLTNFALPESLKTLYIEDRRCDHLGGGGGLFDQYLSDALDAVAPEDLWKTFSKTSMTEVPAVSVLSDEKVLEEYSKIVQDFARRQRARSTCGVSKLQGVAIFPTGRPQVYSDPVYLKIAPCEAPKRSKISPRVDVTSKADFRRSFGDVNFPPREEALWSWVDACRNRWGEN</sequence>
<evidence type="ECO:0000313" key="1">
    <source>
        <dbReference type="EMBL" id="KAJ6262901.1"/>
    </source>
</evidence>
<reference evidence="1" key="1">
    <citation type="submission" date="2023-01" db="EMBL/GenBank/DDBJ databases">
        <title>The chitinases involved in constricting ring structure development in the nematode-trapping fungus Drechslerella dactyloides.</title>
        <authorList>
            <person name="Wang R."/>
            <person name="Zhang L."/>
            <person name="Tang P."/>
            <person name="Li S."/>
            <person name="Liang L."/>
        </authorList>
    </citation>
    <scope>NUCLEOTIDE SEQUENCE</scope>
    <source>
        <strain evidence="1">YMF1.00031</strain>
    </source>
</reference>
<organism evidence="1 2">
    <name type="scientific">Drechslerella dactyloides</name>
    <name type="common">Nematode-trapping fungus</name>
    <name type="synonym">Arthrobotrys dactyloides</name>
    <dbReference type="NCBI Taxonomy" id="74499"/>
    <lineage>
        <taxon>Eukaryota</taxon>
        <taxon>Fungi</taxon>
        <taxon>Dikarya</taxon>
        <taxon>Ascomycota</taxon>
        <taxon>Pezizomycotina</taxon>
        <taxon>Orbiliomycetes</taxon>
        <taxon>Orbiliales</taxon>
        <taxon>Orbiliaceae</taxon>
        <taxon>Drechslerella</taxon>
    </lineage>
</organism>
<dbReference type="SUPFAM" id="SSF52058">
    <property type="entry name" value="L domain-like"/>
    <property type="match status" value="1"/>
</dbReference>
<dbReference type="EMBL" id="JAQGDS010000002">
    <property type="protein sequence ID" value="KAJ6262901.1"/>
    <property type="molecule type" value="Genomic_DNA"/>
</dbReference>